<accession>A0A2Z4LRD0</accession>
<protein>
    <submittedName>
        <fullName evidence="1">Uncharacterized protein</fullName>
    </submittedName>
</protein>
<dbReference type="EMBL" id="CP030104">
    <property type="protein sequence ID" value="AWX44461.1"/>
    <property type="molecule type" value="Genomic_DNA"/>
</dbReference>
<evidence type="ECO:0000313" key="1">
    <source>
        <dbReference type="EMBL" id="AWX44461.1"/>
    </source>
</evidence>
<sequence length="46" mass="5253">MKKSSLIGIASALVKSRKLKLIFVGAQFAYLGYQLVRKRKQKKLDE</sequence>
<reference evidence="1 2" key="1">
    <citation type="submission" date="2018-06" db="EMBL/GenBank/DDBJ databases">
        <title>Spongiibacterium sp. HME9304 Genome sequencing and assembly.</title>
        <authorList>
            <person name="Kang H."/>
            <person name="Kim H."/>
            <person name="Joh K."/>
        </authorList>
    </citation>
    <scope>NUCLEOTIDE SEQUENCE [LARGE SCALE GENOMIC DNA]</scope>
    <source>
        <strain evidence="1 2">HME9304</strain>
    </source>
</reference>
<organism evidence="1 2">
    <name type="scientific">Flagellimonas maritima</name>
    <dbReference type="NCBI Taxonomy" id="1383885"/>
    <lineage>
        <taxon>Bacteria</taxon>
        <taxon>Pseudomonadati</taxon>
        <taxon>Bacteroidota</taxon>
        <taxon>Flavobacteriia</taxon>
        <taxon>Flavobacteriales</taxon>
        <taxon>Flavobacteriaceae</taxon>
        <taxon>Flagellimonas</taxon>
    </lineage>
</organism>
<dbReference type="RefSeq" id="WP_164674788.1">
    <property type="nucleotide sequence ID" value="NZ_CP030104.1"/>
</dbReference>
<name>A0A2Z4LRD0_9FLAO</name>
<evidence type="ECO:0000313" key="2">
    <source>
        <dbReference type="Proteomes" id="UP000248536"/>
    </source>
</evidence>
<dbReference type="Proteomes" id="UP000248536">
    <property type="component" value="Chromosome"/>
</dbReference>
<keyword evidence="2" id="KW-1185">Reference proteome</keyword>
<gene>
    <name evidence="1" type="ORF">HME9304_01462</name>
</gene>
<dbReference type="KEGG" id="spon:HME9304_01462"/>
<proteinExistence type="predicted"/>
<dbReference type="AlphaFoldDB" id="A0A2Z4LRD0"/>